<dbReference type="Gene3D" id="3.40.50.720">
    <property type="entry name" value="NAD(P)-binding Rossmann-like Domain"/>
    <property type="match status" value="1"/>
</dbReference>
<evidence type="ECO:0000259" key="1">
    <source>
        <dbReference type="Pfam" id="PF01370"/>
    </source>
</evidence>
<organism evidence="2 3">
    <name type="scientific">Humitalea rosea</name>
    <dbReference type="NCBI Taxonomy" id="990373"/>
    <lineage>
        <taxon>Bacteria</taxon>
        <taxon>Pseudomonadati</taxon>
        <taxon>Pseudomonadota</taxon>
        <taxon>Alphaproteobacteria</taxon>
        <taxon>Acetobacterales</taxon>
        <taxon>Roseomonadaceae</taxon>
        <taxon>Humitalea</taxon>
    </lineage>
</organism>
<dbReference type="AlphaFoldDB" id="A0A2W7J9F8"/>
<dbReference type="PANTHER" id="PTHR43245:SF13">
    <property type="entry name" value="UDP-D-APIOSE_UDP-D-XYLOSE SYNTHASE 2"/>
    <property type="match status" value="1"/>
</dbReference>
<proteinExistence type="predicted"/>
<sequence length="316" mass="33603">MPSGSLAGTSCLVLGAGGFIGLHLCQALVAAGARVHGYGRAPAFPEAMPPLRWTSGEFDDTEALAEALRGAEVVFNLLGGSIPALANRDPQADLSSNLVASVRLLELCGEAEVRKFVFISSGGTVYGVPRVIPIPETHPTDPISAYGIHKLMVEKYVGLHAQLNGLRSVVLRAANPFGPYQSPHRGQGIVAALIATRLAGRPVRIWGDGRVVRDFLYVGDLAEAMLDAALYEGPEQVLNLGSGVGRSMLDVVAAVDATLGGTGEIIFQPGRNADVPVNVLDNTLIRREFGWKPRMEWEAGLRLTADWIAATYFPAR</sequence>
<gene>
    <name evidence="2" type="ORF">C8P66_10446</name>
</gene>
<dbReference type="SUPFAM" id="SSF51735">
    <property type="entry name" value="NAD(P)-binding Rossmann-fold domains"/>
    <property type="match status" value="1"/>
</dbReference>
<dbReference type="EMBL" id="QKYU01000004">
    <property type="protein sequence ID" value="PZW48632.1"/>
    <property type="molecule type" value="Genomic_DNA"/>
</dbReference>
<dbReference type="InterPro" id="IPR001509">
    <property type="entry name" value="Epimerase_deHydtase"/>
</dbReference>
<keyword evidence="3" id="KW-1185">Reference proteome</keyword>
<dbReference type="Proteomes" id="UP000249688">
    <property type="component" value="Unassembled WGS sequence"/>
</dbReference>
<dbReference type="InterPro" id="IPR036291">
    <property type="entry name" value="NAD(P)-bd_dom_sf"/>
</dbReference>
<accession>A0A2W7J9F8</accession>
<dbReference type="OrthoDB" id="9801785at2"/>
<dbReference type="RefSeq" id="WP_111396969.1">
    <property type="nucleotide sequence ID" value="NZ_QKYU01000004.1"/>
</dbReference>
<evidence type="ECO:0000313" key="3">
    <source>
        <dbReference type="Proteomes" id="UP000249688"/>
    </source>
</evidence>
<feature type="domain" description="NAD-dependent epimerase/dehydratase" evidence="1">
    <location>
        <begin position="12"/>
        <end position="241"/>
    </location>
</feature>
<evidence type="ECO:0000313" key="2">
    <source>
        <dbReference type="EMBL" id="PZW48632.1"/>
    </source>
</evidence>
<dbReference type="Pfam" id="PF01370">
    <property type="entry name" value="Epimerase"/>
    <property type="match status" value="1"/>
</dbReference>
<dbReference type="InterPro" id="IPR050177">
    <property type="entry name" value="Lipid_A_modif_metabolic_enz"/>
</dbReference>
<name>A0A2W7J9F8_9PROT</name>
<reference evidence="2 3" key="1">
    <citation type="submission" date="2018-06" db="EMBL/GenBank/DDBJ databases">
        <title>Genomic Encyclopedia of Archaeal and Bacterial Type Strains, Phase II (KMG-II): from individual species to whole genera.</title>
        <authorList>
            <person name="Goeker M."/>
        </authorList>
    </citation>
    <scope>NUCLEOTIDE SEQUENCE [LARGE SCALE GENOMIC DNA]</scope>
    <source>
        <strain evidence="2 3">DSM 24525</strain>
    </source>
</reference>
<dbReference type="PANTHER" id="PTHR43245">
    <property type="entry name" value="BIFUNCTIONAL POLYMYXIN RESISTANCE PROTEIN ARNA"/>
    <property type="match status" value="1"/>
</dbReference>
<comment type="caution">
    <text evidence="2">The sequence shown here is derived from an EMBL/GenBank/DDBJ whole genome shotgun (WGS) entry which is preliminary data.</text>
</comment>
<protein>
    <submittedName>
        <fullName evidence="2">UDP-glucose 4-epimerase</fullName>
    </submittedName>
</protein>